<reference evidence="3 4" key="1">
    <citation type="journal article" date="2018" name="Microb. Genom.">
        <title>Expanding an expanded genome: long-read sequencing of Trypanosoma cruzi.</title>
        <authorList>
            <person name="Berna L."/>
            <person name="Rodriguez M."/>
            <person name="Chiribao M.L."/>
            <person name="Parodi-Talice A."/>
            <person name="Pita S."/>
            <person name="Rijo G."/>
            <person name="Alvarez-Valin F."/>
            <person name="Robello C."/>
        </authorList>
    </citation>
    <scope>NUCLEOTIDE SEQUENCE [LARGE SCALE GENOMIC DNA]</scope>
    <source>
        <strain evidence="3 4">Dm28c</strain>
    </source>
</reference>
<comment type="caution">
    <text evidence="3">The sequence shown here is derived from an EMBL/GenBank/DDBJ whole genome shotgun (WGS) entry which is preliminary data.</text>
</comment>
<feature type="compositionally biased region" description="Polar residues" evidence="1">
    <location>
        <begin position="239"/>
        <end position="272"/>
    </location>
</feature>
<organism evidence="3 4">
    <name type="scientific">Trypanosoma cruzi</name>
    <dbReference type="NCBI Taxonomy" id="5693"/>
    <lineage>
        <taxon>Eukaryota</taxon>
        <taxon>Discoba</taxon>
        <taxon>Euglenozoa</taxon>
        <taxon>Kinetoplastea</taxon>
        <taxon>Metakinetoplastina</taxon>
        <taxon>Trypanosomatida</taxon>
        <taxon>Trypanosomatidae</taxon>
        <taxon>Trypanosoma</taxon>
        <taxon>Schizotrypanum</taxon>
    </lineage>
</organism>
<feature type="compositionally biased region" description="Basic and acidic residues" evidence="1">
    <location>
        <begin position="114"/>
        <end position="134"/>
    </location>
</feature>
<dbReference type="VEuPathDB" id="TriTrypDB:TcCLB.503973.240"/>
<protein>
    <submittedName>
        <fullName evidence="3">Mucin-associated surface protein (MASP)</fullName>
    </submittedName>
</protein>
<feature type="signal peptide" evidence="2">
    <location>
        <begin position="1"/>
        <end position="26"/>
    </location>
</feature>
<dbReference type="InterPro" id="IPR021287">
    <property type="entry name" value="Trans-sialidase_CS"/>
</dbReference>
<feature type="compositionally biased region" description="Polar residues" evidence="1">
    <location>
        <begin position="201"/>
        <end position="222"/>
    </location>
</feature>
<dbReference type="VEuPathDB" id="TriTrypDB:C4B63_33g47"/>
<dbReference type="Pfam" id="PF11052">
    <property type="entry name" value="Tr-sialidase_C"/>
    <property type="match status" value="1"/>
</dbReference>
<feature type="compositionally biased region" description="Basic and acidic residues" evidence="1">
    <location>
        <begin position="145"/>
        <end position="161"/>
    </location>
</feature>
<feature type="region of interest" description="Disordered" evidence="1">
    <location>
        <begin position="36"/>
        <end position="290"/>
    </location>
</feature>
<evidence type="ECO:0000256" key="2">
    <source>
        <dbReference type="SAM" id="SignalP"/>
    </source>
</evidence>
<accession>A0A2V2V9Y2</accession>
<dbReference type="VEuPathDB" id="TriTrypDB:TcCL_NonESM08604"/>
<gene>
    <name evidence="3" type="ORF">C4B63_33g47</name>
</gene>
<dbReference type="VEuPathDB" id="TriTrypDB:TcBrA4_0172360"/>
<feature type="compositionally biased region" description="Low complexity" evidence="1">
    <location>
        <begin position="334"/>
        <end position="343"/>
    </location>
</feature>
<dbReference type="VEuPathDB" id="TriTrypDB:C3747_3g465"/>
<dbReference type="VEuPathDB" id="TriTrypDB:TcCLB.511553.200"/>
<dbReference type="VEuPathDB" id="TriTrypDB:TcYC6_0159350"/>
<proteinExistence type="predicted"/>
<feature type="compositionally biased region" description="Acidic residues" evidence="1">
    <location>
        <begin position="84"/>
        <end position="99"/>
    </location>
</feature>
<feature type="region of interest" description="Disordered" evidence="1">
    <location>
        <begin position="305"/>
        <end position="438"/>
    </location>
</feature>
<dbReference type="AlphaFoldDB" id="A0A2V2V9Y2"/>
<evidence type="ECO:0000313" key="4">
    <source>
        <dbReference type="Proteomes" id="UP000246121"/>
    </source>
</evidence>
<dbReference type="EMBL" id="PRFA01000033">
    <property type="protein sequence ID" value="PWU93081.1"/>
    <property type="molecule type" value="Genomic_DNA"/>
</dbReference>
<sequence>MAMMTGRVLLVCALCVLWCGAGCVCAEEEDTADDGFMSGGEGLPRNPEKVVSAPEALGSPTPHSGVGEEEALIPEEVTPQTTEEIPEDGAEDEEENFSEEEAKGGRINGSTKGITEEEKKETPAREPLQVKDSHSPQSEEELEEKDNTEPKTRNEKKKEEGPPPPVSAAQPTTLATTQTPEVKLPGRKTPHEDPEGDASQKGLNDAQTLTHQKNENSSSQAEKTAEPPEDPSQDIVAEQQGQATATENLTENAPATNQAETTASSISTSDSVDAQRKAEEEGDNEIEALNPNEASILSLVNKNGQGKVIPSFSGEQQKQEGQPLGKSGAGGAPTSTLSTVTSSPAGKESAKHLASGTSPDGHQNVDGGSTADGYQTATTGYGDKTQEDGPLKIPTGNLATADANGPTTMGVGQDGTAVTPEAGANSAEDEGTVGGTDAQGEEGIHPLNRDENATALNSSLGNVSQGNNSDGGTMRGSGLLPSLLLLLLGLWGIAAL</sequence>
<dbReference type="VEuPathDB" id="TriTrypDB:TcCLB.506173.60"/>
<keyword evidence="2" id="KW-0732">Signal</keyword>
<feature type="chain" id="PRO_5016042049" evidence="2">
    <location>
        <begin position="27"/>
        <end position="496"/>
    </location>
</feature>
<dbReference type="Proteomes" id="UP000246121">
    <property type="component" value="Unassembled WGS sequence"/>
</dbReference>
<evidence type="ECO:0000256" key="1">
    <source>
        <dbReference type="SAM" id="MobiDB-lite"/>
    </source>
</evidence>
<evidence type="ECO:0000313" key="3">
    <source>
        <dbReference type="EMBL" id="PWU93081.1"/>
    </source>
</evidence>
<dbReference type="VEuPathDB" id="TriTrypDB:TCSYLVIO_009391"/>
<feature type="compositionally biased region" description="Low complexity" evidence="1">
    <location>
        <begin position="168"/>
        <end position="180"/>
    </location>
</feature>
<dbReference type="VEuPathDB" id="TriTrypDB:BCY84_05784"/>
<dbReference type="VEuPathDB" id="TriTrypDB:TCDM_09190"/>
<name>A0A2V2V9Y2_TRYCR</name>